<organism evidence="2 3">
    <name type="scientific">Glomus cerebriforme</name>
    <dbReference type="NCBI Taxonomy" id="658196"/>
    <lineage>
        <taxon>Eukaryota</taxon>
        <taxon>Fungi</taxon>
        <taxon>Fungi incertae sedis</taxon>
        <taxon>Mucoromycota</taxon>
        <taxon>Glomeromycotina</taxon>
        <taxon>Glomeromycetes</taxon>
        <taxon>Glomerales</taxon>
        <taxon>Glomeraceae</taxon>
        <taxon>Glomus</taxon>
    </lineage>
</organism>
<feature type="domain" description="SigF-like NTF2-like" evidence="1">
    <location>
        <begin position="51"/>
        <end position="215"/>
    </location>
</feature>
<dbReference type="InterPro" id="IPR057514">
    <property type="entry name" value="NTF2_SigF"/>
</dbReference>
<dbReference type="AlphaFoldDB" id="A0A397SUH9"/>
<dbReference type="OrthoDB" id="9995831at2759"/>
<evidence type="ECO:0000313" key="2">
    <source>
        <dbReference type="EMBL" id="RIA89628.1"/>
    </source>
</evidence>
<reference evidence="2 3" key="1">
    <citation type="submission" date="2018-06" db="EMBL/GenBank/DDBJ databases">
        <title>Comparative genomics reveals the genomic features of Rhizophagus irregularis, R. cerebriforme, R. diaphanum and Gigaspora rosea, and their symbiotic lifestyle signature.</title>
        <authorList>
            <person name="Morin E."/>
            <person name="San Clemente H."/>
            <person name="Chen E.C.H."/>
            <person name="De La Providencia I."/>
            <person name="Hainaut M."/>
            <person name="Kuo A."/>
            <person name="Kohler A."/>
            <person name="Murat C."/>
            <person name="Tang N."/>
            <person name="Roy S."/>
            <person name="Loubradou J."/>
            <person name="Henrissat B."/>
            <person name="Grigoriev I.V."/>
            <person name="Corradi N."/>
            <person name="Roux C."/>
            <person name="Martin F.M."/>
        </authorList>
    </citation>
    <scope>NUCLEOTIDE SEQUENCE [LARGE SCALE GENOMIC DNA]</scope>
    <source>
        <strain evidence="2 3">DAOM 227022</strain>
    </source>
</reference>
<accession>A0A397SUH9</accession>
<keyword evidence="3" id="KW-1185">Reference proteome</keyword>
<sequence length="222" mass="25559">MNNTIHPTQIPISMSHRLNGTIAPIYNESHMIDHDANGSQSSERSEEGSEKAIARLVYLSLFSKTKEVQKNIITTYFDANAVFENPILLVESHDQIINQFFLLSVFFYSITPEIQSITNSEIAGNHHLVCIDALIKYHFPLYPPFMCLRVMFGKNNQFCNNKFTLRIISRFEFNEQHKIVRYEDIWSLKDLVESLPIVGWLYAEIVRKLMGMVTGGLVSYCC</sequence>
<name>A0A397SUH9_9GLOM</name>
<evidence type="ECO:0000313" key="3">
    <source>
        <dbReference type="Proteomes" id="UP000265703"/>
    </source>
</evidence>
<comment type="caution">
    <text evidence="2">The sequence shown here is derived from an EMBL/GenBank/DDBJ whole genome shotgun (WGS) entry which is preliminary data.</text>
</comment>
<dbReference type="EMBL" id="QKYT01000212">
    <property type="protein sequence ID" value="RIA89628.1"/>
    <property type="molecule type" value="Genomic_DNA"/>
</dbReference>
<dbReference type="Proteomes" id="UP000265703">
    <property type="component" value="Unassembled WGS sequence"/>
</dbReference>
<evidence type="ECO:0000259" key="1">
    <source>
        <dbReference type="Pfam" id="PF24840"/>
    </source>
</evidence>
<protein>
    <recommendedName>
        <fullName evidence="1">SigF-like NTF2-like domain-containing protein</fullName>
    </recommendedName>
</protein>
<gene>
    <name evidence="2" type="ORF">C1645_771806</name>
</gene>
<proteinExistence type="predicted"/>
<dbReference type="Pfam" id="PF24840">
    <property type="entry name" value="NTF2_SigF"/>
    <property type="match status" value="1"/>
</dbReference>